<name>A0A1M5M9M0_SALEC</name>
<dbReference type="InterPro" id="IPR018060">
    <property type="entry name" value="HTH_AraC"/>
</dbReference>
<dbReference type="Gene3D" id="1.10.10.60">
    <property type="entry name" value="Homeodomain-like"/>
    <property type="match status" value="1"/>
</dbReference>
<evidence type="ECO:0000313" key="7">
    <source>
        <dbReference type="Proteomes" id="UP000183945"/>
    </source>
</evidence>
<dbReference type="Pfam" id="PF12833">
    <property type="entry name" value="HTH_18"/>
    <property type="match status" value="1"/>
</dbReference>
<reference evidence="7" key="1">
    <citation type="submission" date="2016-11" db="EMBL/GenBank/DDBJ databases">
        <authorList>
            <person name="Varghese N."/>
            <person name="Submissions S."/>
        </authorList>
    </citation>
    <scope>NUCLEOTIDE SEQUENCE [LARGE SCALE GENOMIC DNA]</scope>
    <source>
        <strain evidence="7">DSM 24579</strain>
    </source>
</reference>
<evidence type="ECO:0000256" key="1">
    <source>
        <dbReference type="ARBA" id="ARBA00023015"/>
    </source>
</evidence>
<dbReference type="GO" id="GO:0007165">
    <property type="term" value="P:signal transduction"/>
    <property type="evidence" value="ECO:0007669"/>
    <property type="project" value="InterPro"/>
</dbReference>
<keyword evidence="3" id="KW-0804">Transcription</keyword>
<proteinExistence type="predicted"/>
<dbReference type="GO" id="GO:0003700">
    <property type="term" value="F:DNA-binding transcription factor activity"/>
    <property type="evidence" value="ECO:0007669"/>
    <property type="project" value="InterPro"/>
</dbReference>
<dbReference type="PANTHER" id="PTHR43280">
    <property type="entry name" value="ARAC-FAMILY TRANSCRIPTIONAL REGULATOR"/>
    <property type="match status" value="1"/>
</dbReference>
<accession>A0A1M5M9M0</accession>
<dbReference type="InterPro" id="IPR003660">
    <property type="entry name" value="HAMP_dom"/>
</dbReference>
<keyword evidence="1" id="KW-0805">Transcription regulation</keyword>
<dbReference type="CDD" id="cd06225">
    <property type="entry name" value="HAMP"/>
    <property type="match status" value="1"/>
</dbReference>
<evidence type="ECO:0000256" key="2">
    <source>
        <dbReference type="ARBA" id="ARBA00023125"/>
    </source>
</evidence>
<evidence type="ECO:0000256" key="3">
    <source>
        <dbReference type="ARBA" id="ARBA00023163"/>
    </source>
</evidence>
<evidence type="ECO:0000259" key="5">
    <source>
        <dbReference type="PROSITE" id="PS50885"/>
    </source>
</evidence>
<dbReference type="PROSITE" id="PS01124">
    <property type="entry name" value="HTH_ARAC_FAMILY_2"/>
    <property type="match status" value="1"/>
</dbReference>
<feature type="domain" description="HAMP" evidence="5">
    <location>
        <begin position="10"/>
        <end position="57"/>
    </location>
</feature>
<organism evidence="6 7">
    <name type="scientific">Salegentibacter echinorum</name>
    <dbReference type="NCBI Taxonomy" id="1073325"/>
    <lineage>
        <taxon>Bacteria</taxon>
        <taxon>Pseudomonadati</taxon>
        <taxon>Bacteroidota</taxon>
        <taxon>Flavobacteriia</taxon>
        <taxon>Flavobacteriales</taxon>
        <taxon>Flavobacteriaceae</taxon>
        <taxon>Salegentibacter</taxon>
    </lineage>
</organism>
<dbReference type="Proteomes" id="UP000183945">
    <property type="component" value="Unassembled WGS sequence"/>
</dbReference>
<protein>
    <submittedName>
        <fullName evidence="6">AraC-type DNA-binding protein</fullName>
    </submittedName>
</protein>
<keyword evidence="7" id="KW-1185">Reference proteome</keyword>
<dbReference type="SUPFAM" id="SSF46689">
    <property type="entry name" value="Homeodomain-like"/>
    <property type="match status" value="1"/>
</dbReference>
<dbReference type="STRING" id="1073325.SAMN05444483_1267"/>
<dbReference type="PROSITE" id="PS50885">
    <property type="entry name" value="HAMP"/>
    <property type="match status" value="1"/>
</dbReference>
<dbReference type="SUPFAM" id="SSF158472">
    <property type="entry name" value="HAMP domain-like"/>
    <property type="match status" value="1"/>
</dbReference>
<dbReference type="InterPro" id="IPR009057">
    <property type="entry name" value="Homeodomain-like_sf"/>
</dbReference>
<feature type="domain" description="HTH araC/xylS-type" evidence="4">
    <location>
        <begin position="204"/>
        <end position="303"/>
    </location>
</feature>
<dbReference type="SMART" id="SM00342">
    <property type="entry name" value="HTH_ARAC"/>
    <property type="match status" value="1"/>
</dbReference>
<dbReference type="Gene3D" id="6.10.340.10">
    <property type="match status" value="1"/>
</dbReference>
<sequence>MEREINRVNLRGVYRMISEIAKGNFSFKIKRSNHTDELEGLIAQFNMMAEQLNAKRHLFLWLNRTQEIFFIKSATFLLDEQLKIRGFSFEHPHNEIPPKDLILNLAFNNILVESSKSKWRNALDKLNRKPNTAISCNLDYRFDEHLKINVHTVITSFTTPTNENKIMVHSFHMDIRDKNNKTPFTPSQNSNIKFYSRTDQLLFQKVHIYIMNNLDIILPSEKTIAQKFDTNAHKVRKGFKDLYGLSVSKYHAKQRVERAKFLIENTELSLKEISAKMGFNSYPHFSKNFKGITGQNPSNFKTATQIQ</sequence>
<dbReference type="GO" id="GO:0043565">
    <property type="term" value="F:sequence-specific DNA binding"/>
    <property type="evidence" value="ECO:0007669"/>
    <property type="project" value="InterPro"/>
</dbReference>
<dbReference type="RefSeq" id="WP_072881935.1">
    <property type="nucleotide sequence ID" value="NZ_FQVT01000026.1"/>
</dbReference>
<evidence type="ECO:0000313" key="6">
    <source>
        <dbReference type="EMBL" id="SHG73987.1"/>
    </source>
</evidence>
<evidence type="ECO:0000259" key="4">
    <source>
        <dbReference type="PROSITE" id="PS01124"/>
    </source>
</evidence>
<gene>
    <name evidence="6" type="ORF">SAMN05444483_1267</name>
</gene>
<dbReference type="AlphaFoldDB" id="A0A1M5M9M0"/>
<dbReference type="PANTHER" id="PTHR43280:SF2">
    <property type="entry name" value="HTH-TYPE TRANSCRIPTIONAL REGULATOR EXSA"/>
    <property type="match status" value="1"/>
</dbReference>
<keyword evidence="2 6" id="KW-0238">DNA-binding</keyword>
<dbReference type="GO" id="GO:0016020">
    <property type="term" value="C:membrane"/>
    <property type="evidence" value="ECO:0007669"/>
    <property type="project" value="InterPro"/>
</dbReference>
<dbReference type="EMBL" id="FQVT01000026">
    <property type="protein sequence ID" value="SHG73987.1"/>
    <property type="molecule type" value="Genomic_DNA"/>
</dbReference>
<dbReference type="OrthoDB" id="1451418at2"/>